<sequence length="297" mass="34103">MSRLLKSIRRAPYQSFAAFLMLFMSLLMATALLFSIGSLYGLLGYVETRPQVTVYFQSNASESEIGKIRQELIDSGKTLSVKYVSQTDAFKTYKELNKDNPLLLEMVTADILPASLEINAKKPVYLPQIAEFLQKKAGVNEVVFQKIIIDRLVQLTALIKTISLTFFIFLTITTMIILFTITHFKVALRKDEIELLRLLGASNNFIRWPFFQESLIFAFFSATSAFLFFIGLFFYFSPFINGYLRGIDRLTINFDWAQLTVWPINTTWLACIYFGILLFGCFTYLTASFFATKKFIK</sequence>
<dbReference type="PANTHER" id="PTHR47755">
    <property type="entry name" value="CELL DIVISION PROTEIN FTSX"/>
    <property type="match status" value="1"/>
</dbReference>
<name>A0A1J5HG17_9BACT</name>
<keyword evidence="5 10" id="KW-0132">Cell division</keyword>
<evidence type="ECO:0000256" key="11">
    <source>
        <dbReference type="SAM" id="Phobius"/>
    </source>
</evidence>
<proteinExistence type="inferred from homology"/>
<dbReference type="InterPro" id="IPR004513">
    <property type="entry name" value="FtsX"/>
</dbReference>
<keyword evidence="8 10" id="KW-0472">Membrane</keyword>
<dbReference type="AlphaFoldDB" id="A0A1J5HG17"/>
<feature type="transmembrane region" description="Helical" evidence="11">
    <location>
        <begin position="20"/>
        <end position="43"/>
    </location>
</feature>
<gene>
    <name evidence="14" type="ORF">AUK04_02715</name>
</gene>
<evidence type="ECO:0000256" key="2">
    <source>
        <dbReference type="ARBA" id="ARBA00007379"/>
    </source>
</evidence>
<dbReference type="Pfam" id="PF18075">
    <property type="entry name" value="FtsX_ECD"/>
    <property type="match status" value="1"/>
</dbReference>
<evidence type="ECO:0000256" key="6">
    <source>
        <dbReference type="ARBA" id="ARBA00022692"/>
    </source>
</evidence>
<dbReference type="EMBL" id="MNZM01000065">
    <property type="protein sequence ID" value="OIP84105.1"/>
    <property type="molecule type" value="Genomic_DNA"/>
</dbReference>
<protein>
    <recommendedName>
        <fullName evidence="3 10">Cell division protein FtsX</fullName>
    </recommendedName>
</protein>
<keyword evidence="9 10" id="KW-0131">Cell cycle</keyword>
<organism evidence="14 15">
    <name type="scientific">Candidatus Roizmanbacteria bacterium CG2_30_33_16</name>
    <dbReference type="NCBI Taxonomy" id="1805340"/>
    <lineage>
        <taxon>Bacteria</taxon>
        <taxon>Candidatus Roizmaniibacteriota</taxon>
    </lineage>
</organism>
<evidence type="ECO:0000259" key="13">
    <source>
        <dbReference type="Pfam" id="PF18075"/>
    </source>
</evidence>
<comment type="subcellular location">
    <subcellularLocation>
        <location evidence="1">Cell membrane</location>
        <topology evidence="1">Multi-pass membrane protein</topology>
    </subcellularLocation>
</comment>
<feature type="domain" description="ABC3 transporter permease C-terminal" evidence="12">
    <location>
        <begin position="165"/>
        <end position="296"/>
    </location>
</feature>
<dbReference type="Pfam" id="PF02687">
    <property type="entry name" value="FtsX"/>
    <property type="match status" value="1"/>
</dbReference>
<evidence type="ECO:0000256" key="10">
    <source>
        <dbReference type="PIRNR" id="PIRNR003097"/>
    </source>
</evidence>
<feature type="transmembrane region" description="Helical" evidence="11">
    <location>
        <begin position="267"/>
        <end position="291"/>
    </location>
</feature>
<accession>A0A1J5HG17</accession>
<comment type="similarity">
    <text evidence="2 10">Belongs to the ABC-4 integral membrane protein family. FtsX subfamily.</text>
</comment>
<dbReference type="Proteomes" id="UP000183758">
    <property type="component" value="Unassembled WGS sequence"/>
</dbReference>
<evidence type="ECO:0000256" key="7">
    <source>
        <dbReference type="ARBA" id="ARBA00022989"/>
    </source>
</evidence>
<comment type="caution">
    <text evidence="14">The sequence shown here is derived from an EMBL/GenBank/DDBJ whole genome shotgun (WGS) entry which is preliminary data.</text>
</comment>
<keyword evidence="4 10" id="KW-1003">Cell membrane</keyword>
<evidence type="ECO:0000313" key="14">
    <source>
        <dbReference type="EMBL" id="OIP84105.1"/>
    </source>
</evidence>
<evidence type="ECO:0000256" key="8">
    <source>
        <dbReference type="ARBA" id="ARBA00023136"/>
    </source>
</evidence>
<dbReference type="PANTHER" id="PTHR47755:SF1">
    <property type="entry name" value="CELL DIVISION PROTEIN FTSX"/>
    <property type="match status" value="1"/>
</dbReference>
<evidence type="ECO:0000256" key="5">
    <source>
        <dbReference type="ARBA" id="ARBA00022618"/>
    </source>
</evidence>
<dbReference type="PIRSF" id="PIRSF003097">
    <property type="entry name" value="FtsX"/>
    <property type="match status" value="1"/>
</dbReference>
<reference evidence="14 15" key="1">
    <citation type="journal article" date="2016" name="Environ. Microbiol.">
        <title>Genomic resolution of a cold subsurface aquifer community provides metabolic insights for novel microbes adapted to high CO concentrations.</title>
        <authorList>
            <person name="Probst A.J."/>
            <person name="Castelle C.J."/>
            <person name="Singh A."/>
            <person name="Brown C.T."/>
            <person name="Anantharaman K."/>
            <person name="Sharon I."/>
            <person name="Hug L.A."/>
            <person name="Burstein D."/>
            <person name="Emerson J.B."/>
            <person name="Thomas B.C."/>
            <person name="Banfield J.F."/>
        </authorList>
    </citation>
    <scope>NUCLEOTIDE SEQUENCE [LARGE SCALE GENOMIC DNA]</scope>
    <source>
        <strain evidence="14">CG2_30_33_16</strain>
    </source>
</reference>
<evidence type="ECO:0000313" key="15">
    <source>
        <dbReference type="Proteomes" id="UP000183758"/>
    </source>
</evidence>
<evidence type="ECO:0000256" key="1">
    <source>
        <dbReference type="ARBA" id="ARBA00004651"/>
    </source>
</evidence>
<evidence type="ECO:0000256" key="4">
    <source>
        <dbReference type="ARBA" id="ARBA00022475"/>
    </source>
</evidence>
<dbReference type="InterPro" id="IPR040690">
    <property type="entry name" value="FtsX_ECD"/>
</dbReference>
<evidence type="ECO:0000256" key="3">
    <source>
        <dbReference type="ARBA" id="ARBA00021907"/>
    </source>
</evidence>
<feature type="domain" description="FtsX extracellular" evidence="13">
    <location>
        <begin position="51"/>
        <end position="142"/>
    </location>
</feature>
<dbReference type="GO" id="GO:0051301">
    <property type="term" value="P:cell division"/>
    <property type="evidence" value="ECO:0007669"/>
    <property type="project" value="UniProtKB-KW"/>
</dbReference>
<dbReference type="GO" id="GO:0005886">
    <property type="term" value="C:plasma membrane"/>
    <property type="evidence" value="ECO:0007669"/>
    <property type="project" value="UniProtKB-SubCell"/>
</dbReference>
<dbReference type="InterPro" id="IPR003838">
    <property type="entry name" value="ABC3_permease_C"/>
</dbReference>
<dbReference type="Gene3D" id="3.30.70.3040">
    <property type="match status" value="1"/>
</dbReference>
<evidence type="ECO:0000259" key="12">
    <source>
        <dbReference type="Pfam" id="PF02687"/>
    </source>
</evidence>
<feature type="transmembrane region" description="Helical" evidence="11">
    <location>
        <begin position="162"/>
        <end position="181"/>
    </location>
</feature>
<keyword evidence="7 11" id="KW-1133">Transmembrane helix</keyword>
<evidence type="ECO:0000256" key="9">
    <source>
        <dbReference type="ARBA" id="ARBA00023306"/>
    </source>
</evidence>
<feature type="transmembrane region" description="Helical" evidence="11">
    <location>
        <begin position="215"/>
        <end position="236"/>
    </location>
</feature>
<keyword evidence="6 11" id="KW-0812">Transmembrane</keyword>